<dbReference type="Gene3D" id="1.20.920.20">
    <property type="match status" value="2"/>
</dbReference>
<evidence type="ECO:0000256" key="16">
    <source>
        <dbReference type="SAM" id="Coils"/>
    </source>
</evidence>
<keyword evidence="12" id="KW-0969">Cilium</keyword>
<dbReference type="Pfam" id="PF12775">
    <property type="entry name" value="AAA_7"/>
    <property type="match status" value="1"/>
</dbReference>
<dbReference type="SUPFAM" id="SSF47473">
    <property type="entry name" value="EF-hand"/>
    <property type="match status" value="1"/>
</dbReference>
<evidence type="ECO:0000256" key="5">
    <source>
        <dbReference type="ARBA" id="ARBA00022701"/>
    </source>
</evidence>
<dbReference type="FunFam" id="3.40.50.300:FF:000517">
    <property type="entry name" value="Cytoplasmic dynein heavy chain 1"/>
    <property type="match status" value="1"/>
</dbReference>
<dbReference type="GO" id="GO:0005858">
    <property type="term" value="C:axonemal dynein complex"/>
    <property type="evidence" value="ECO:0007669"/>
    <property type="project" value="TreeGrafter"/>
</dbReference>
<dbReference type="FunFam" id="1.20.920.20:FF:000002">
    <property type="entry name" value="Cytoplasmic dynein 1 heavy chain"/>
    <property type="match status" value="1"/>
</dbReference>
<feature type="domain" description="AAA+ ATPase" evidence="17">
    <location>
        <begin position="553"/>
        <end position="703"/>
    </location>
</feature>
<dbReference type="Pfam" id="PF18198">
    <property type="entry name" value="AAA_lid_11"/>
    <property type="match status" value="1"/>
</dbReference>
<keyword evidence="15" id="KW-0966">Cell projection</keyword>
<dbReference type="GO" id="GO:0007018">
    <property type="term" value="P:microtubule-based movement"/>
    <property type="evidence" value="ECO:0007669"/>
    <property type="project" value="InterPro"/>
</dbReference>
<dbReference type="Gene3D" id="1.10.238.10">
    <property type="entry name" value="EF-hand"/>
    <property type="match status" value="1"/>
</dbReference>
<dbReference type="Gene3D" id="3.10.490.20">
    <property type="match status" value="1"/>
</dbReference>
<dbReference type="Gene3D" id="1.10.8.710">
    <property type="match status" value="1"/>
</dbReference>
<keyword evidence="6" id="KW-0677">Repeat</keyword>
<dbReference type="FunFam" id="1.10.8.1220:FF:000002">
    <property type="entry name" value="cytoplasmic dynein 1 heavy chain 1-like"/>
    <property type="match status" value="1"/>
</dbReference>
<dbReference type="OrthoDB" id="14187at2759"/>
<dbReference type="GO" id="GO:0005874">
    <property type="term" value="C:microtubule"/>
    <property type="evidence" value="ECO:0007669"/>
    <property type="project" value="UniProtKB-KW"/>
</dbReference>
<dbReference type="FunFam" id="3.40.50.300:FF:000373">
    <property type="entry name" value="Cytoplasmic dynein heavy chain 2"/>
    <property type="match status" value="1"/>
</dbReference>
<keyword evidence="5" id="KW-0493">Microtubule</keyword>
<evidence type="ECO:0000256" key="11">
    <source>
        <dbReference type="ARBA" id="ARBA00023054"/>
    </source>
</evidence>
<dbReference type="Proteomes" id="UP000245119">
    <property type="component" value="Linkage Group LG8"/>
</dbReference>
<dbReference type="InterPro" id="IPR003593">
    <property type="entry name" value="AAA+_ATPase"/>
</dbReference>
<evidence type="ECO:0000256" key="13">
    <source>
        <dbReference type="ARBA" id="ARBA00023175"/>
    </source>
</evidence>
<dbReference type="Gene3D" id="3.40.50.300">
    <property type="entry name" value="P-loop containing nucleotide triphosphate hydrolases"/>
    <property type="match status" value="5"/>
</dbReference>
<evidence type="ECO:0000256" key="8">
    <source>
        <dbReference type="ARBA" id="ARBA00022837"/>
    </source>
</evidence>
<dbReference type="InterPro" id="IPR024743">
    <property type="entry name" value="Dynein_HC_stalk"/>
</dbReference>
<organism evidence="18 19">
    <name type="scientific">Pomacea canaliculata</name>
    <name type="common">Golden apple snail</name>
    <dbReference type="NCBI Taxonomy" id="400727"/>
    <lineage>
        <taxon>Eukaryota</taxon>
        <taxon>Metazoa</taxon>
        <taxon>Spiralia</taxon>
        <taxon>Lophotrochozoa</taxon>
        <taxon>Mollusca</taxon>
        <taxon>Gastropoda</taxon>
        <taxon>Caenogastropoda</taxon>
        <taxon>Architaenioglossa</taxon>
        <taxon>Ampullarioidea</taxon>
        <taxon>Ampullariidae</taxon>
        <taxon>Pomacea</taxon>
    </lineage>
</organism>
<name>A0A2T7NWD7_POMCA</name>
<evidence type="ECO:0000256" key="15">
    <source>
        <dbReference type="ARBA" id="ARBA00023273"/>
    </source>
</evidence>
<dbReference type="InterPro" id="IPR026983">
    <property type="entry name" value="DHC"/>
</dbReference>
<dbReference type="InterPro" id="IPR041658">
    <property type="entry name" value="AAA_lid_11"/>
</dbReference>
<dbReference type="PROSITE" id="PS00018">
    <property type="entry name" value="EF_HAND_1"/>
    <property type="match status" value="1"/>
</dbReference>
<dbReference type="InterPro" id="IPR043160">
    <property type="entry name" value="Dynein_C_barrel"/>
</dbReference>
<feature type="coiled-coil region" evidence="16">
    <location>
        <begin position="1164"/>
        <end position="1212"/>
    </location>
</feature>
<keyword evidence="7" id="KW-0547">Nucleotide-binding</keyword>
<evidence type="ECO:0000313" key="18">
    <source>
        <dbReference type="EMBL" id="PVD25488.1"/>
    </source>
</evidence>
<dbReference type="Gene3D" id="6.10.140.1060">
    <property type="match status" value="1"/>
</dbReference>
<dbReference type="GO" id="GO:0005524">
    <property type="term" value="F:ATP binding"/>
    <property type="evidence" value="ECO:0007669"/>
    <property type="project" value="UniProtKB-KW"/>
</dbReference>
<evidence type="ECO:0000256" key="9">
    <source>
        <dbReference type="ARBA" id="ARBA00022840"/>
    </source>
</evidence>
<dbReference type="Pfam" id="PF12777">
    <property type="entry name" value="MT"/>
    <property type="match status" value="1"/>
</dbReference>
<evidence type="ECO:0000256" key="4">
    <source>
        <dbReference type="ARBA" id="ARBA00022490"/>
    </source>
</evidence>
<dbReference type="Pfam" id="PF12780">
    <property type="entry name" value="AAA_8"/>
    <property type="match status" value="1"/>
</dbReference>
<keyword evidence="10" id="KW-0243">Dynein</keyword>
<dbReference type="GO" id="GO:0008569">
    <property type="term" value="F:minus-end-directed microtubule motor activity"/>
    <property type="evidence" value="ECO:0007669"/>
    <property type="project" value="InterPro"/>
</dbReference>
<accession>A0A2T7NWD7</accession>
<dbReference type="SMART" id="SM00382">
    <property type="entry name" value="AAA"/>
    <property type="match status" value="3"/>
</dbReference>
<keyword evidence="19" id="KW-1185">Reference proteome</keyword>
<dbReference type="FunFam" id="3.10.490.20:FF:000004">
    <property type="entry name" value="Cytoplasmic dynein heavy chain 2"/>
    <property type="match status" value="1"/>
</dbReference>
<comment type="subcellular location">
    <subcellularLocation>
        <location evidence="1">Cell projection</location>
        <location evidence="1">Cilium</location>
    </subcellularLocation>
    <subcellularLocation>
        <location evidence="2">Cytoplasm</location>
        <location evidence="2">Cytoskeleton</location>
    </subcellularLocation>
</comment>
<dbReference type="PANTHER" id="PTHR46532">
    <property type="entry name" value="MALE FERTILITY FACTOR KL5"/>
    <property type="match status" value="1"/>
</dbReference>
<dbReference type="FunFam" id="1.20.920.60:FF:000001">
    <property type="entry name" value="Cytoplasmic dynein 1 heavy chain 1"/>
    <property type="match status" value="1"/>
</dbReference>
<comment type="caution">
    <text evidence="18">The sequence shown here is derived from an EMBL/GenBank/DDBJ whole genome shotgun (WGS) entry which is preliminary data.</text>
</comment>
<dbReference type="Gene3D" id="1.10.472.130">
    <property type="match status" value="1"/>
</dbReference>
<dbReference type="Gene3D" id="1.20.920.30">
    <property type="match status" value="1"/>
</dbReference>
<dbReference type="Gene3D" id="1.20.920.60">
    <property type="match status" value="1"/>
</dbReference>
<dbReference type="InterPro" id="IPR035706">
    <property type="entry name" value="AAA_9"/>
</dbReference>
<dbReference type="InterPro" id="IPR018247">
    <property type="entry name" value="EF_Hand_1_Ca_BS"/>
</dbReference>
<dbReference type="STRING" id="400727.A0A2T7NWD7"/>
<dbReference type="InterPro" id="IPR027417">
    <property type="entry name" value="P-loop_NTPase"/>
</dbReference>
<dbReference type="Pfam" id="PF12781">
    <property type="entry name" value="AAA_9"/>
    <property type="match status" value="1"/>
</dbReference>
<feature type="domain" description="AAA+ ATPase" evidence="17">
    <location>
        <begin position="180"/>
        <end position="331"/>
    </location>
</feature>
<evidence type="ECO:0000256" key="1">
    <source>
        <dbReference type="ARBA" id="ARBA00004138"/>
    </source>
</evidence>
<dbReference type="GO" id="GO:0045505">
    <property type="term" value="F:dynein intermediate chain binding"/>
    <property type="evidence" value="ECO:0007669"/>
    <property type="project" value="InterPro"/>
</dbReference>
<evidence type="ECO:0000256" key="3">
    <source>
        <dbReference type="ARBA" id="ARBA00008887"/>
    </source>
</evidence>
<evidence type="ECO:0000256" key="6">
    <source>
        <dbReference type="ARBA" id="ARBA00022737"/>
    </source>
</evidence>
<dbReference type="PROSITE" id="PS50890">
    <property type="entry name" value="PUA"/>
    <property type="match status" value="1"/>
</dbReference>
<dbReference type="Pfam" id="PF18199">
    <property type="entry name" value="Dynein_C"/>
    <property type="match status" value="1"/>
</dbReference>
<dbReference type="FunFam" id="1.10.8.720:FF:000003">
    <property type="entry name" value="Cytoplasmic dynein heavy chain 2"/>
    <property type="match status" value="1"/>
</dbReference>
<dbReference type="InterPro" id="IPR024317">
    <property type="entry name" value="Dynein_heavy_chain_D4_dom"/>
</dbReference>
<dbReference type="Gene3D" id="1.20.1270.280">
    <property type="match status" value="1"/>
</dbReference>
<dbReference type="GO" id="GO:0051959">
    <property type="term" value="F:dynein light intermediate chain binding"/>
    <property type="evidence" value="ECO:0007669"/>
    <property type="project" value="InterPro"/>
</dbReference>
<evidence type="ECO:0000256" key="2">
    <source>
        <dbReference type="ARBA" id="ARBA00004245"/>
    </source>
</evidence>
<sequence length="3044" mass="348530">MAIFITMNPGYAGRSNLPDNLKKLFRSLAMTKPDRQLIAQVMLYSQGFRQAEKLASKIVPFFQLCDEQLSPQSHYDFGLRALKSVLVSAGNIKRDRIQRILIQSVMETMVPKLVAEDIPLLHSLLSDVFPGVAYTPAQMLELRRELRKMCSEMYLTYGENDEQGTQWVEKVLQLYQITALHHGLMMVGPSGSGKSTAWRVLLKALERLEGIEGVAHVIDPKSISKEALYGNLDPNTREWTDGLFTHILRKIIDNVRGELSKRQWIIFDGDVDPEWVENLNSVLDDNKLLTLPNGERLGIPPNVRIMFEVQDLKYATLATVSRCGMVWFSEDVLSTDMIFENYLQTLRHVPLEESEEDVKYMSRAGTGAGDAKEEEVSPTLQVQRDAAVLLAPFFSLDGIIMKCLEFGKDLDHIMDFTRLRALNSLFSMLNQGVRNVLAYNRSHDFPMQADHMERYLSKYLVYSLLWSITGDSRLKVRQELGDYLRGITTVPLPPTTNALIIDYEVSPAGEWVPWQSKVPKVEVETHKVAAADLVIPTIDTVRHESLLYTWLAEHKPLVLCGPPGSGKTMTLFSALRALPDMEVVGLNFSSATTPELLLKTFDHYCEFRRTPNGIVLSPIQLNKWLVLFCDEINLPDMDKYGTQRVISFLRQMMEHGGFYRTSDQAWVQFERIQFVGACNPPTDPGRKPLSHRFLRHVPVVYVDYPGEMSLKQIYGTFNRAMLRLVPSLKPYSDPLTNAMVEFYIMSQERFTQDMQPHYIYSPREMTRWVRGICEAIRPMETLSLEGLVRIWAHEALRLFQDRLIEDEERLWTDQNVDAVAIKHFPNIDREVALCRPILFSKWLSKDYVPVDREVLREYTKARLKVFYEEELDVPLVLFDEVLDHVLRIDRIFRQPQGHLLLIGVSGSGKTTLSRFVAWMNGLSVYQIKVHNKYTAADFDEDLRTVLRRSGCKDEKICFIMDESNVLDSSFLERMNTLLANGEVPGLFEGDEYTTLMTQCKEGAAREGLMLDSAEELYKWFTGQVIKNLHVVFTMNPSSEGLKDRAATSPALFNRCVLNWFGDWSKGALYQVGKEFTSKMDLEKGGYSAPSNFPVAYEGLSPNPSHREAVVNAFVYVHQSLHQANSRISRRGGRTTAVTPRHYLDFINHYRSDLEEQQLHLNVGLQKIRETVQQVEELQKSLSIKRIELEEKNNAANLKLKQMVKDQQEAERKKVTSQEIQQALIEQTKVINEKQSSVMADLAQVEPAVIEAQNAVKSIKKQHLVEVKSLANPPAAVKLAVESICVLLGEGEPDWKQLRGIIMRENFISTIVNFKTDDITDDIRSKMKSKYLNNPDYNYEKVNRASLACGPMVKWAIAQINYADMLKRVEPLRNELQELETQAEENRLKGEEVNKLIQGLEQSIAKYKEEYAVLISQAQAIKADLSAVEAKVERSVALLNSLANEKQRWEAGSETFKHQMATIIGDVLLSSAFMAYAGYFDQQMRQNLFTNWCNHLQNAMIQYRQDLARTEYLSNPDERLSWQANALPTDDLCTENAIMLRRYNRYPLIVDPSGQATEFIMNEYRERKITKTSFLDDAFRKNLESALRFGNPLLVQDVESYDPILNPVLNRELRRTGGRVLITLGDQDIDLSPSFTIFLATRDPNRDFPPDLCSRVTFVNFTVTRSSLQSQCLNQVLKTERPDVDEKRSDLLKLQGEFQLRLRHLEKSLLQSLNDAKGNILDDDSILTHLETLKHEAAEVAKKVEETDEVMAEVETTSQQYVPLAQSCSSIYFTLEAMQQVHFLYQYSLQFFLEIFHAALNSEGLVGLKDYAARLSIITSSLFRETYARVGRGMLYQDRITFAIQLCRIHLEGSVSEGTYDNEFNHFLRSQEGMLMDKAGPVASGLTQQQQAAAARLSKLPAFRNILQEIKNKVDFQSWVDCAKPEADIPQLWTEDKALSPVGKAVNGLLVIQAFRPDRLIAMARIFVEKALGTEFVQITERELDLGNIVETEMKGNIPVLMCSVPGFDASARVDDLAAELGKQMTSIAIGNISWCFCLGSAEGFSQAEKAINSSSKSGRWVLLKNVHLAPQWLVQLEKKLHNLAPHPGFRLFLTMEINPKLPTNLLRAGRVFVFEPPPGVSANLMRTFSTVPASRMCKAPNERARLYFLLAWFHAILQERMRYTPLGWAKKYEFTESDLKVACDTLDVWIDSVAMGRTNLPPEKVPWEALRTLLSQCIYGGKIDNDFDQRLLNTFVNKLFTPESFDSNFVLVRNVDEIPGRHIGMPDGVRREQFVQFVDNMEGPQTPSWLGLPNNAEKVLLTTYGIDMIAKLMRMQLLEEADIDFGGKTSPDEAERRLADGRPAWMRTLHTSVTTWLKLVPQALGTMKRTVENIKDPLFRYFEREVNTGARLLSDVRRDLNDVMQVCQAEKKPTNHHRSMMADLVKGIIPESWRRYTVPGGLTVIQWITDFSLRVKQLQAIVQASQAASSRELKNLNVWLGGLFIPEAYITATRQFVAQANSWSLEELYLDVMSGMLCFQPVKMRVCLWFAGLKLKGAVCKDNRLQLSTTISTDLKLTVLRWIKLDGNKDLAASRVTLPVYLNATRGQLLFTLDFESAEKMESKDHRFYERGVAIIYSKKDHEEGNADEMDEFTHFYKSWKGLPANFQNKPRLFSKLPSEREPLQLKIREESRAVFLQRRSRELLDNDELQKLWFLLDNHHTPPLHGEEQMISYDDFLAVKTQAGLKCQPFFQATVFCKLVQSDPFGRISIMQFFNYVMRKVWLHQTRIGLSLYDVAGLGYLKESDLENYILELIPTLPQLNGLERSFYSFYVCTAVRKFFFFLDPLHTGRIKIQDILACSFLDDLLELRDEELSKELQESNWFSAPSALRVYGQYLNLDKDRNGMLSKQELARYGTGTLTDVFLDRVFQECLTYEGEMDYKTYLDFVLAMENRREPQALRYLFRIIDVQHRGYLNVFSLNFFFRAIQEQMKLHGQEPVSFQDVKDEIFDMVKPCDPLHITLQDLIKSGKGDTVVSILIDLNDFWTYENREYLVPELTEEATAS</sequence>
<proteinExistence type="inferred from homology"/>
<dbReference type="InterPro" id="IPR011992">
    <property type="entry name" value="EF-hand-dom_pair"/>
</dbReference>
<evidence type="ECO:0000256" key="7">
    <source>
        <dbReference type="ARBA" id="ARBA00022741"/>
    </source>
</evidence>
<dbReference type="Pfam" id="PF22597">
    <property type="entry name" value="DYN_lid"/>
    <property type="match status" value="1"/>
</dbReference>
<comment type="similarity">
    <text evidence="3">Belongs to the dynein heavy chain family.</text>
</comment>
<keyword evidence="13" id="KW-0505">Motor protein</keyword>
<dbReference type="InterPro" id="IPR043157">
    <property type="entry name" value="Dynein_AAA1S"/>
</dbReference>
<feature type="domain" description="AAA+ ATPase" evidence="17">
    <location>
        <begin position="895"/>
        <end position="1061"/>
    </location>
</feature>
<dbReference type="CDD" id="cd21505">
    <property type="entry name" value="PPP2R3C"/>
    <property type="match status" value="1"/>
</dbReference>
<keyword evidence="8" id="KW-0106">Calcium</keyword>
<dbReference type="Gene3D" id="1.10.8.1220">
    <property type="match status" value="1"/>
</dbReference>
<evidence type="ECO:0000259" key="17">
    <source>
        <dbReference type="SMART" id="SM00382"/>
    </source>
</evidence>
<dbReference type="FunFam" id="1.10.472.130:FF:000002">
    <property type="entry name" value="Cytoplasmic dynein heavy chain 1"/>
    <property type="match status" value="1"/>
</dbReference>
<dbReference type="Pfam" id="PF12774">
    <property type="entry name" value="AAA_6"/>
    <property type="match status" value="1"/>
</dbReference>
<keyword evidence="14" id="KW-0206">Cytoskeleton</keyword>
<dbReference type="EMBL" id="PZQS01000008">
    <property type="protein sequence ID" value="PVD25488.1"/>
    <property type="molecule type" value="Genomic_DNA"/>
</dbReference>
<protein>
    <recommendedName>
        <fullName evidence="17">AAA+ ATPase domain-containing protein</fullName>
    </recommendedName>
</protein>
<dbReference type="FunFam" id="1.10.238.10:FF:000091">
    <property type="entry name" value="Serine/threonine-protein phosphatase 2A regulatory subunit B'' subunit gamma"/>
    <property type="match status" value="1"/>
</dbReference>
<dbReference type="InterPro" id="IPR041228">
    <property type="entry name" value="Dynein_C"/>
</dbReference>
<dbReference type="SUPFAM" id="SSF52540">
    <property type="entry name" value="P-loop containing nucleoside triphosphate hydrolases"/>
    <property type="match status" value="3"/>
</dbReference>
<evidence type="ECO:0000256" key="10">
    <source>
        <dbReference type="ARBA" id="ARBA00023017"/>
    </source>
</evidence>
<dbReference type="Pfam" id="PF03028">
    <property type="entry name" value="Dynein_heavy"/>
    <property type="match status" value="1"/>
</dbReference>
<dbReference type="CDD" id="cd00009">
    <property type="entry name" value="AAA"/>
    <property type="match status" value="2"/>
</dbReference>
<evidence type="ECO:0000313" key="19">
    <source>
        <dbReference type="Proteomes" id="UP000245119"/>
    </source>
</evidence>
<gene>
    <name evidence="18" type="ORF">C0Q70_13144</name>
</gene>
<keyword evidence="4" id="KW-0963">Cytoplasm</keyword>
<dbReference type="FunFam" id="1.20.920.30:FF:000001">
    <property type="entry name" value="Cytoplasmic dynein heavy chain 1"/>
    <property type="match status" value="1"/>
</dbReference>
<dbReference type="InterPro" id="IPR035699">
    <property type="entry name" value="AAA_6"/>
</dbReference>
<dbReference type="FunFam" id="3.40.50.300:FF:001956">
    <property type="entry name" value="Dynein cytoplasmic 1 heavy chain 1"/>
    <property type="match status" value="1"/>
</dbReference>
<dbReference type="FunFam" id="1.20.1270.280:FF:000004">
    <property type="entry name" value="Cytoplasmic dynein heavy chain 2"/>
    <property type="match status" value="1"/>
</dbReference>
<keyword evidence="11 16" id="KW-0175">Coiled coil</keyword>
<reference evidence="18 19" key="1">
    <citation type="submission" date="2018-04" db="EMBL/GenBank/DDBJ databases">
        <title>The genome of golden apple snail Pomacea canaliculata provides insight into stress tolerance and invasive adaptation.</title>
        <authorList>
            <person name="Liu C."/>
            <person name="Liu B."/>
            <person name="Ren Y."/>
            <person name="Zhang Y."/>
            <person name="Wang H."/>
            <person name="Li S."/>
            <person name="Jiang F."/>
            <person name="Yin L."/>
            <person name="Zhang G."/>
            <person name="Qian W."/>
            <person name="Fan W."/>
        </authorList>
    </citation>
    <scope>NUCLEOTIDE SEQUENCE [LARGE SCALE GENOMIC DNA]</scope>
    <source>
        <strain evidence="18">SZHN2017</strain>
        <tissue evidence="18">Muscle</tissue>
    </source>
</reference>
<feature type="coiled-coil region" evidence="16">
    <location>
        <begin position="1361"/>
        <end position="1423"/>
    </location>
</feature>
<dbReference type="InterPro" id="IPR041466">
    <property type="entry name" value="Dynein_AAA5_ext"/>
</dbReference>
<evidence type="ECO:0000256" key="14">
    <source>
        <dbReference type="ARBA" id="ARBA00023212"/>
    </source>
</evidence>
<dbReference type="FunFam" id="3.40.50.300:FF:000122">
    <property type="entry name" value="Cytoplasmic dynein 1 heavy chain"/>
    <property type="match status" value="1"/>
</dbReference>
<dbReference type="InterPro" id="IPR054354">
    <property type="entry name" value="DYNC2H1-like_lid"/>
</dbReference>
<dbReference type="Gene3D" id="1.10.8.720">
    <property type="entry name" value="Region D6 of dynein motor"/>
    <property type="match status" value="1"/>
</dbReference>
<dbReference type="InterPro" id="IPR004273">
    <property type="entry name" value="Dynein_heavy_D6_P-loop"/>
</dbReference>
<dbReference type="Pfam" id="PF17852">
    <property type="entry name" value="Dynein_AAA_lid"/>
    <property type="match status" value="1"/>
</dbReference>
<dbReference type="InterPro" id="IPR042219">
    <property type="entry name" value="AAA_lid_11_sf"/>
</dbReference>
<dbReference type="FunFam" id="1.10.8.710:FF:000001">
    <property type="entry name" value="Dynein axonemal heavy chain 2"/>
    <property type="match status" value="1"/>
</dbReference>
<keyword evidence="9" id="KW-0067">ATP-binding</keyword>
<evidence type="ECO:0000256" key="12">
    <source>
        <dbReference type="ARBA" id="ARBA00023069"/>
    </source>
</evidence>
<dbReference type="PANTHER" id="PTHR46532:SF13">
    <property type="entry name" value="CYTOPLASMIC DYNEIN 1 HEAVY CHAIN 1"/>
    <property type="match status" value="1"/>
</dbReference>